<feature type="transmembrane region" description="Helical" evidence="1">
    <location>
        <begin position="516"/>
        <end position="540"/>
    </location>
</feature>
<feature type="signal peptide" evidence="2">
    <location>
        <begin position="1"/>
        <end position="27"/>
    </location>
</feature>
<feature type="transmembrane region" description="Helical" evidence="1">
    <location>
        <begin position="329"/>
        <end position="349"/>
    </location>
</feature>
<keyword evidence="1" id="KW-0812">Transmembrane</keyword>
<dbReference type="GeneID" id="8852869"/>
<evidence type="ECO:0000313" key="4">
    <source>
        <dbReference type="Proteomes" id="UP000006671"/>
    </source>
</evidence>
<name>D2VK11_NAEGR</name>
<evidence type="ECO:0000256" key="1">
    <source>
        <dbReference type="SAM" id="Phobius"/>
    </source>
</evidence>
<dbReference type="RefSeq" id="XP_002675611.1">
    <property type="nucleotide sequence ID" value="XM_002675565.1"/>
</dbReference>
<dbReference type="KEGG" id="ngr:NAEGRDRAFT_69231"/>
<evidence type="ECO:0000313" key="3">
    <source>
        <dbReference type="EMBL" id="EFC42867.1"/>
    </source>
</evidence>
<keyword evidence="4" id="KW-1185">Reference proteome</keyword>
<sequence length="568" mass="65434">MSYILVKNISILLVVLLFVWNYSPVISQNSTLLSKRQFYLSVNQTLNNNSIYFSPDIFVEPCENNTTPYPCFNKVYIDTFLFISGDYHNFADTIMYFTSGSRDICEYVKTFSFGGGSISIDQMCEYYFCPRPSDDYAGSYLFWREDATRNGGFSDMYCKYCGYNNDTLRSRVWDPQACPFIRRDVEEKLMTSSQVSTTSICGTEAATPLSFPYRSNLYFDIPNLIMCYCEKQQRFGINCNIFENVDAKIYIDYIIFTLVYFLESCFAVFVLLIPSLLQIRFLKPIRTMSVRFNTYIRTLWTGSEDGALGYSDEQVYVPFKWFAIRHLRLGVTIILATALCAYTLVRIIVHSARPSSIFTVIDVFFTLMFFAMCVSFFLIVVLWSNIAFSNRRKGSADVLLMPLRVVLFTIGGFLLLIAVGWIIASQVDVEDTFASGIVLIVVIVIFIGIALSLFVFGSKLYYDVTRVKQEQKISFTSLKFTKFMFMANVTFLLTCIFFLLTAIQKITYTTIISQGLAVWLMLIVEFFLLCNVGLLLYILYDNRTVMDVYEFVYWPITTLCCCCCKKKE</sequence>
<accession>D2VK11</accession>
<protein>
    <submittedName>
        <fullName evidence="3">Predicted protein</fullName>
    </submittedName>
</protein>
<feature type="transmembrane region" description="Helical" evidence="1">
    <location>
        <begin position="253"/>
        <end position="277"/>
    </location>
</feature>
<organism evidence="4">
    <name type="scientific">Naegleria gruberi</name>
    <name type="common">Amoeba</name>
    <dbReference type="NCBI Taxonomy" id="5762"/>
    <lineage>
        <taxon>Eukaryota</taxon>
        <taxon>Discoba</taxon>
        <taxon>Heterolobosea</taxon>
        <taxon>Tetramitia</taxon>
        <taxon>Eutetramitia</taxon>
        <taxon>Vahlkampfiidae</taxon>
        <taxon>Naegleria</taxon>
    </lineage>
</organism>
<evidence type="ECO:0000256" key="2">
    <source>
        <dbReference type="SAM" id="SignalP"/>
    </source>
</evidence>
<dbReference type="OMA" id="NTYIRTL"/>
<reference evidence="3 4" key="1">
    <citation type="journal article" date="2010" name="Cell">
        <title>The genome of Naegleria gruberi illuminates early eukaryotic versatility.</title>
        <authorList>
            <person name="Fritz-Laylin L.K."/>
            <person name="Prochnik S.E."/>
            <person name="Ginger M.L."/>
            <person name="Dacks J.B."/>
            <person name="Carpenter M.L."/>
            <person name="Field M.C."/>
            <person name="Kuo A."/>
            <person name="Paredez A."/>
            <person name="Chapman J."/>
            <person name="Pham J."/>
            <person name="Shu S."/>
            <person name="Neupane R."/>
            <person name="Cipriano M."/>
            <person name="Mancuso J."/>
            <person name="Tu H."/>
            <person name="Salamov A."/>
            <person name="Lindquist E."/>
            <person name="Shapiro H."/>
            <person name="Lucas S."/>
            <person name="Grigoriev I.V."/>
            <person name="Cande W.Z."/>
            <person name="Fulton C."/>
            <person name="Rokhsar D.S."/>
            <person name="Dawson S.C."/>
        </authorList>
    </citation>
    <scope>NUCLEOTIDE SEQUENCE [LARGE SCALE GENOMIC DNA]</scope>
    <source>
        <strain evidence="3 4">NEG-M</strain>
    </source>
</reference>
<dbReference type="VEuPathDB" id="AmoebaDB:NAEGRDRAFT_69231"/>
<proteinExistence type="predicted"/>
<keyword evidence="1" id="KW-1133">Transmembrane helix</keyword>
<dbReference type="AlphaFoldDB" id="D2VK11"/>
<dbReference type="Proteomes" id="UP000006671">
    <property type="component" value="Unassembled WGS sequence"/>
</dbReference>
<keyword evidence="1" id="KW-0472">Membrane</keyword>
<feature type="transmembrane region" description="Helical" evidence="1">
    <location>
        <begin position="483"/>
        <end position="504"/>
    </location>
</feature>
<feature type="transmembrane region" description="Helical" evidence="1">
    <location>
        <begin position="405"/>
        <end position="424"/>
    </location>
</feature>
<gene>
    <name evidence="3" type="ORF">NAEGRDRAFT_69231</name>
</gene>
<dbReference type="InParanoid" id="D2VK11"/>
<feature type="transmembrane region" description="Helical" evidence="1">
    <location>
        <begin position="436"/>
        <end position="462"/>
    </location>
</feature>
<feature type="transmembrane region" description="Helical" evidence="1">
    <location>
        <begin position="355"/>
        <end position="384"/>
    </location>
</feature>
<dbReference type="OrthoDB" id="10255992at2759"/>
<dbReference type="EMBL" id="GG738877">
    <property type="protein sequence ID" value="EFC42867.1"/>
    <property type="molecule type" value="Genomic_DNA"/>
</dbReference>
<feature type="chain" id="PRO_5003038230" evidence="2">
    <location>
        <begin position="28"/>
        <end position="568"/>
    </location>
</feature>
<keyword evidence="2" id="KW-0732">Signal</keyword>